<protein>
    <submittedName>
        <fullName evidence="1">Uncharacterized protein</fullName>
    </submittedName>
</protein>
<evidence type="ECO:0000313" key="1">
    <source>
        <dbReference type="EMBL" id="CED90090.1"/>
    </source>
</evidence>
<dbReference type="AlphaFoldDB" id="A0A1L7RJG0"/>
<dbReference type="EMBL" id="LK995465">
    <property type="protein sequence ID" value="CED90090.1"/>
    <property type="molecule type" value="Genomic_DNA"/>
</dbReference>
<reference evidence="1" key="1">
    <citation type="submission" date="2014-07" db="EMBL/GenBank/DDBJ databases">
        <authorList>
            <person name="Zhang J.E."/>
            <person name="Yang H."/>
            <person name="Guo J."/>
            <person name="Deng Z."/>
            <person name="Luo H."/>
            <person name="Luo M."/>
            <person name="Zhao B."/>
        </authorList>
    </citation>
    <scope>NUCLEOTIDE SEQUENCE</scope>
    <source>
        <strain evidence="1">AM4</strain>
    </source>
</reference>
<organism evidence="1">
    <name type="scientific">Actinomyces succiniciruminis</name>
    <dbReference type="NCBI Taxonomy" id="1522002"/>
    <lineage>
        <taxon>Bacteria</taxon>
        <taxon>Bacillati</taxon>
        <taxon>Actinomycetota</taxon>
        <taxon>Actinomycetes</taxon>
        <taxon>Actinomycetales</taxon>
        <taxon>Actinomycetaceae</taxon>
        <taxon>Actinomyces</taxon>
    </lineage>
</organism>
<name>A0A1L7RJG0_9ACTO</name>
<gene>
    <name evidence="1" type="ORF">AAM4_0195</name>
</gene>
<accession>A0A1L7RJG0</accession>
<sequence length="202" mass="22043">MTQQLADDENLLAAVKGIARYDEVIADAPAHPAWVGEAANRHFVPDLELLGSILAIPLGEGATSQSGLLGKGVDAWFAHEFRRAGFESDCVWPRAEDPRVLPRDITRLLAAVPSSTAADLRRRPTRMRSVAPQDATILGRAYTKQVDVVMSSWQTGPELLRRPRRRSTCCTSCDQHVRESRRGYVVIPDAPEGGPEPSAPAP</sequence>
<dbReference type="RefSeq" id="WP_210578359.1">
    <property type="nucleotide sequence ID" value="NZ_LK995465.1"/>
</dbReference>
<proteinExistence type="predicted"/>